<dbReference type="Pfam" id="PF17236">
    <property type="entry name" value="SU10_MCP"/>
    <property type="match status" value="1"/>
</dbReference>
<comment type="caution">
    <text evidence="1">The sequence shown here is derived from an EMBL/GenBank/DDBJ whole genome shotgun (WGS) entry which is preliminary data.</text>
</comment>
<dbReference type="RefSeq" id="WP_097550215.1">
    <property type="nucleotide sequence ID" value="NZ_NSLY01000016.1"/>
</dbReference>
<evidence type="ECO:0000313" key="2">
    <source>
        <dbReference type="Proteomes" id="UP000219058"/>
    </source>
</evidence>
<gene>
    <name evidence="1" type="ORF">CLI71_06875</name>
</gene>
<sequence>MAEQIKTVEKQPVAAPGSAGLKTQMPGQTTTVDGISAASGGIGAGNLVETHIDDDIFEFESDDTPLCGLMLRAKRVNVTSPIVEHYQIDEEVSTVTTIDKIDKGTGTNFILPLAEKEKAHVQVYSTLHVRNVNGYTSDGSRETPGLDLQLYVTGKDTNNSPIVRCVNGPRQSPSDDYCQTPGIPKGTTIDILVNALHETQKVVPPDSVKPSPTYVYLQKRGMTQIVSDYFDSQRKRIPFSKALIAERALRKFKRATNRSLLIGRKGKMSVEDEKTGAQTVYFTEGIRWAIKRELMHSGRWTYEEFIALAKMFYTGEDVPQAAICVCGKNFLENIQCIDFSKHPEVKITVETNKLGWKVTNFHTVFGDFEFKHDPTFEKVGYSNSAAILGYDRLVHYVRSSEHSDSEDVEEREAKRETLIAWDALALKGSCHIFVNCEGAGKADNATGYRIWKSDKAPTGNDLVDGQVYYLLVDCPEISKGARQGETWLYTTAKGWEEYKGEIGL</sequence>
<evidence type="ECO:0000313" key="1">
    <source>
        <dbReference type="EMBL" id="PDP60143.1"/>
    </source>
</evidence>
<accession>A0A2A6EF96</accession>
<reference evidence="1 2" key="1">
    <citation type="submission" date="2017-09" db="EMBL/GenBank/DDBJ databases">
        <title>Phase variable restriction modification systems are present in the genome sequences of periodontal pathogens Prevotella intermedia, Tannerella forsythia and Porphyromonas gingivalis.</title>
        <authorList>
            <person name="Haigh R.D."/>
            <person name="Crawford L."/>
            <person name="Ralph J."/>
            <person name="Wanford J."/>
            <person name="Vartoukian S.R."/>
            <person name="Hijazib K."/>
            <person name="Wade W."/>
            <person name="Oggioni M.R."/>
        </authorList>
    </citation>
    <scope>NUCLEOTIDE SEQUENCE [LARGE SCALE GENOMIC DNA]</scope>
    <source>
        <strain evidence="1 2">WW2834</strain>
    </source>
</reference>
<proteinExistence type="predicted"/>
<dbReference type="AlphaFoldDB" id="A0A2A6EF96"/>
<dbReference type="InterPro" id="IPR035198">
    <property type="entry name" value="SU10_MCP"/>
</dbReference>
<dbReference type="Proteomes" id="UP000219058">
    <property type="component" value="Unassembled WGS sequence"/>
</dbReference>
<dbReference type="EMBL" id="NSLY01000016">
    <property type="protein sequence ID" value="PDP60143.1"/>
    <property type="molecule type" value="Genomic_DNA"/>
</dbReference>
<protein>
    <submittedName>
        <fullName evidence="1">Uncharacterized protein</fullName>
    </submittedName>
</protein>
<name>A0A2A6EF96_PREIN</name>
<organism evidence="1 2">
    <name type="scientific">Prevotella intermedia</name>
    <dbReference type="NCBI Taxonomy" id="28131"/>
    <lineage>
        <taxon>Bacteria</taxon>
        <taxon>Pseudomonadati</taxon>
        <taxon>Bacteroidota</taxon>
        <taxon>Bacteroidia</taxon>
        <taxon>Bacteroidales</taxon>
        <taxon>Prevotellaceae</taxon>
        <taxon>Prevotella</taxon>
    </lineage>
</organism>